<keyword evidence="4 9" id="KW-0812">Transmembrane</keyword>
<dbReference type="InterPro" id="IPR036640">
    <property type="entry name" value="ABC1_TM_sf"/>
</dbReference>
<evidence type="ECO:0000256" key="4">
    <source>
        <dbReference type="ARBA" id="ARBA00022692"/>
    </source>
</evidence>
<evidence type="ECO:0000313" key="12">
    <source>
        <dbReference type="EMBL" id="HFH28740.1"/>
    </source>
</evidence>
<sequence length="589" mass="66544">MSKSIKKQSNLRRAFQYVQDSRRLFVIGLLAMIVLTAGNLAGPLILRSIIDDSIPKGDLRGLMLRAGGYFAILLCMGLLSYTGLITIARMGLEVVTRIKYDLFSHFLTLPVSYFDAHPVGELISRTENDCERVRELFSQIAVTIIVNSLFFLGMLTVCFFLEPKITLYLALITPVVLVLVILVFDKLRVFYDKHRQYQANILARITEFIQGWDILRLFHREAWAIAQVDESSRQRRDVDIKTSMLQYGAMGALNFSLGPLFMVLIIIFFVPQVVQGALTMGTLLVFFEYSRRIFEPIMAIAENIRGIQQARVSLNRIFTILDMEPETAGSLQETEASINFEHEIEFRHVWFAYKNEDWVLKDVSFTIQRGETLAVVGASGSGKSTTIGLLCGFYKPQRGHILIDGRDLATLDLSRWRRNIGLVLQDVYLFPGSVLENIRLYDEAIGEEQIWEALAAVHAADFVRALPAGLTSELRERGGNISAGEKQLLSFARALAFNPQLVILDEATASVDVQTEQKIHESMQVLFAGRTAVVVAHRLSSIRRADCILFFQDGQIVQRGRHEELLENFPPYAELVRLQFPNLDDGGLR</sequence>
<feature type="transmembrane region" description="Helical" evidence="9">
    <location>
        <begin position="136"/>
        <end position="160"/>
    </location>
</feature>
<evidence type="ECO:0000259" key="10">
    <source>
        <dbReference type="PROSITE" id="PS50893"/>
    </source>
</evidence>
<dbReference type="PROSITE" id="PS50893">
    <property type="entry name" value="ABC_TRANSPORTER_2"/>
    <property type="match status" value="1"/>
</dbReference>
<dbReference type="InterPro" id="IPR011527">
    <property type="entry name" value="ABC1_TM_dom"/>
</dbReference>
<keyword evidence="6 12" id="KW-0067">ATP-binding</keyword>
<proteinExistence type="predicted"/>
<dbReference type="EMBL" id="DSVL01000135">
    <property type="protein sequence ID" value="HFH28740.1"/>
    <property type="molecule type" value="Genomic_DNA"/>
</dbReference>
<dbReference type="InterPro" id="IPR027417">
    <property type="entry name" value="P-loop_NTPase"/>
</dbReference>
<feature type="domain" description="ABC transporter" evidence="10">
    <location>
        <begin position="344"/>
        <end position="578"/>
    </location>
</feature>
<evidence type="ECO:0000256" key="6">
    <source>
        <dbReference type="ARBA" id="ARBA00022840"/>
    </source>
</evidence>
<dbReference type="SUPFAM" id="SSF52540">
    <property type="entry name" value="P-loop containing nucleoside triphosphate hydrolases"/>
    <property type="match status" value="1"/>
</dbReference>
<dbReference type="AlphaFoldDB" id="A0A7C3I0H7"/>
<dbReference type="PANTHER" id="PTHR43394">
    <property type="entry name" value="ATP-DEPENDENT PERMEASE MDL1, MITOCHONDRIAL"/>
    <property type="match status" value="1"/>
</dbReference>
<reference evidence="12" key="1">
    <citation type="journal article" date="2020" name="mSystems">
        <title>Genome- and Community-Level Interaction Insights into Carbon Utilization and Element Cycling Functions of Hydrothermarchaeota in Hydrothermal Sediment.</title>
        <authorList>
            <person name="Zhou Z."/>
            <person name="Liu Y."/>
            <person name="Xu W."/>
            <person name="Pan J."/>
            <person name="Luo Z.H."/>
            <person name="Li M."/>
        </authorList>
    </citation>
    <scope>NUCLEOTIDE SEQUENCE [LARGE SCALE GENOMIC DNA]</scope>
    <source>
        <strain evidence="12">SpSt-503</strain>
    </source>
</reference>
<dbReference type="InterPro" id="IPR017871">
    <property type="entry name" value="ABC_transporter-like_CS"/>
</dbReference>
<comment type="caution">
    <text evidence="12">The sequence shown here is derived from an EMBL/GenBank/DDBJ whole genome shotgun (WGS) entry which is preliminary data.</text>
</comment>
<evidence type="ECO:0000259" key="11">
    <source>
        <dbReference type="PROSITE" id="PS50929"/>
    </source>
</evidence>
<dbReference type="FunFam" id="3.40.50.300:FF:000299">
    <property type="entry name" value="ABC transporter ATP-binding protein/permease"/>
    <property type="match status" value="1"/>
</dbReference>
<dbReference type="GO" id="GO:0005524">
    <property type="term" value="F:ATP binding"/>
    <property type="evidence" value="ECO:0007669"/>
    <property type="project" value="UniProtKB-KW"/>
</dbReference>
<dbReference type="PROSITE" id="PS50929">
    <property type="entry name" value="ABC_TM1F"/>
    <property type="match status" value="1"/>
</dbReference>
<keyword evidence="7 9" id="KW-1133">Transmembrane helix</keyword>
<dbReference type="InterPro" id="IPR003593">
    <property type="entry name" value="AAA+_ATPase"/>
</dbReference>
<evidence type="ECO:0000256" key="3">
    <source>
        <dbReference type="ARBA" id="ARBA00022475"/>
    </source>
</evidence>
<keyword evidence="8 9" id="KW-0472">Membrane</keyword>
<dbReference type="Gene3D" id="1.20.1560.10">
    <property type="entry name" value="ABC transporter type 1, transmembrane domain"/>
    <property type="match status" value="1"/>
</dbReference>
<feature type="transmembrane region" description="Helical" evidence="9">
    <location>
        <begin position="66"/>
        <end position="88"/>
    </location>
</feature>
<gene>
    <name evidence="12" type="ORF">ENS59_04410</name>
</gene>
<dbReference type="SMART" id="SM00382">
    <property type="entry name" value="AAA"/>
    <property type="match status" value="1"/>
</dbReference>
<keyword evidence="2" id="KW-0813">Transport</keyword>
<evidence type="ECO:0000256" key="5">
    <source>
        <dbReference type="ARBA" id="ARBA00022741"/>
    </source>
</evidence>
<protein>
    <submittedName>
        <fullName evidence="12">ABC transporter ATP-binding protein</fullName>
    </submittedName>
</protein>
<dbReference type="Pfam" id="PF00664">
    <property type="entry name" value="ABC_membrane"/>
    <property type="match status" value="1"/>
</dbReference>
<dbReference type="GO" id="GO:0016887">
    <property type="term" value="F:ATP hydrolysis activity"/>
    <property type="evidence" value="ECO:0007669"/>
    <property type="project" value="InterPro"/>
</dbReference>
<dbReference type="GO" id="GO:0005886">
    <property type="term" value="C:plasma membrane"/>
    <property type="evidence" value="ECO:0007669"/>
    <property type="project" value="UniProtKB-SubCell"/>
</dbReference>
<dbReference type="Pfam" id="PF00005">
    <property type="entry name" value="ABC_tran"/>
    <property type="match status" value="1"/>
</dbReference>
<dbReference type="InterPro" id="IPR003439">
    <property type="entry name" value="ABC_transporter-like_ATP-bd"/>
</dbReference>
<organism evidence="12">
    <name type="scientific">Gracilinema caldarium</name>
    <dbReference type="NCBI Taxonomy" id="215591"/>
    <lineage>
        <taxon>Bacteria</taxon>
        <taxon>Pseudomonadati</taxon>
        <taxon>Spirochaetota</taxon>
        <taxon>Spirochaetia</taxon>
        <taxon>Spirochaetales</taxon>
        <taxon>Breznakiellaceae</taxon>
        <taxon>Gracilinema</taxon>
    </lineage>
</organism>
<name>A0A7C3I0H7_9SPIR</name>
<keyword evidence="5" id="KW-0547">Nucleotide-binding</keyword>
<feature type="transmembrane region" description="Helical" evidence="9">
    <location>
        <begin position="260"/>
        <end position="287"/>
    </location>
</feature>
<evidence type="ECO:0000256" key="2">
    <source>
        <dbReference type="ARBA" id="ARBA00022448"/>
    </source>
</evidence>
<feature type="domain" description="ABC transmembrane type-1" evidence="11">
    <location>
        <begin position="26"/>
        <end position="309"/>
    </location>
</feature>
<comment type="subcellular location">
    <subcellularLocation>
        <location evidence="1">Cell membrane</location>
        <topology evidence="1">Multi-pass membrane protein</topology>
    </subcellularLocation>
</comment>
<feature type="transmembrane region" description="Helical" evidence="9">
    <location>
        <begin position="167"/>
        <end position="184"/>
    </location>
</feature>
<dbReference type="GO" id="GO:0015421">
    <property type="term" value="F:ABC-type oligopeptide transporter activity"/>
    <property type="evidence" value="ECO:0007669"/>
    <property type="project" value="TreeGrafter"/>
</dbReference>
<evidence type="ECO:0000256" key="7">
    <source>
        <dbReference type="ARBA" id="ARBA00022989"/>
    </source>
</evidence>
<accession>A0A7C3I0H7</accession>
<dbReference type="CDD" id="cd18544">
    <property type="entry name" value="ABC_6TM_TmrA_like"/>
    <property type="match status" value="1"/>
</dbReference>
<evidence type="ECO:0000256" key="8">
    <source>
        <dbReference type="ARBA" id="ARBA00023136"/>
    </source>
</evidence>
<evidence type="ECO:0000256" key="9">
    <source>
        <dbReference type="SAM" id="Phobius"/>
    </source>
</evidence>
<dbReference type="PANTHER" id="PTHR43394:SF1">
    <property type="entry name" value="ATP-BINDING CASSETTE SUB-FAMILY B MEMBER 10, MITOCHONDRIAL"/>
    <property type="match status" value="1"/>
</dbReference>
<evidence type="ECO:0000256" key="1">
    <source>
        <dbReference type="ARBA" id="ARBA00004651"/>
    </source>
</evidence>
<dbReference type="InterPro" id="IPR039421">
    <property type="entry name" value="Type_1_exporter"/>
</dbReference>
<dbReference type="SUPFAM" id="SSF90123">
    <property type="entry name" value="ABC transporter transmembrane region"/>
    <property type="match status" value="1"/>
</dbReference>
<dbReference type="Gene3D" id="3.40.50.300">
    <property type="entry name" value="P-loop containing nucleotide triphosphate hydrolases"/>
    <property type="match status" value="1"/>
</dbReference>
<dbReference type="PROSITE" id="PS00211">
    <property type="entry name" value="ABC_TRANSPORTER_1"/>
    <property type="match status" value="1"/>
</dbReference>
<feature type="transmembrane region" description="Helical" evidence="9">
    <location>
        <begin position="21"/>
        <end position="46"/>
    </location>
</feature>
<keyword evidence="3" id="KW-1003">Cell membrane</keyword>